<comment type="caution">
    <text evidence="4">The sequence shown here is derived from an EMBL/GenBank/DDBJ whole genome shotgun (WGS) entry which is preliminary data.</text>
</comment>
<dbReference type="EMBL" id="BMAQ01000001">
    <property type="protein sequence ID" value="GFR36734.1"/>
    <property type="molecule type" value="Genomic_DNA"/>
</dbReference>
<proteinExistence type="inferred from homology"/>
<dbReference type="AlphaFoldDB" id="A0A916QBY5"/>
<evidence type="ECO:0000313" key="5">
    <source>
        <dbReference type="Proteomes" id="UP000654993"/>
    </source>
</evidence>
<feature type="compositionally biased region" description="Basic residues" evidence="3">
    <location>
        <begin position="96"/>
        <end position="114"/>
    </location>
</feature>
<reference evidence="4" key="1">
    <citation type="submission" date="2020-08" db="EMBL/GenBank/DDBJ databases">
        <authorList>
            <person name="Uke A."/>
            <person name="Chhe C."/>
            <person name="Baramee S."/>
            <person name="Kosugi A."/>
        </authorList>
    </citation>
    <scope>NUCLEOTIDE SEQUENCE</scope>
    <source>
        <strain evidence="4">DA-C8</strain>
    </source>
</reference>
<dbReference type="EC" id="4.99.1.12" evidence="2"/>
<dbReference type="PANTHER" id="PTHR36566:SF1">
    <property type="entry name" value="PYRIDINIUM-3,5-BISTHIOCARBOXYLIC ACID MONONUCLEOTIDE NICKEL INSERTION PROTEIN"/>
    <property type="match status" value="1"/>
</dbReference>
<dbReference type="NCBIfam" id="TIGR00299">
    <property type="entry name" value="nickel pincer cofactor biosynthesis protein LarC"/>
    <property type="match status" value="1"/>
</dbReference>
<dbReference type="Gene3D" id="3.10.20.300">
    <property type="entry name" value="mk0293 like domain"/>
    <property type="match status" value="1"/>
</dbReference>
<reference evidence="4" key="2">
    <citation type="journal article" date="2021" name="Data Brief">
        <title>Draft genome sequence data of the facultative, thermophilic, xylanolytic bacterium Paenibacillus sp. strain DA-C8.</title>
        <authorList>
            <person name="Chhe C."/>
            <person name="Uke A."/>
            <person name="Baramee S."/>
            <person name="Ungkulpasvich U."/>
            <person name="Tachaapaikoon C."/>
            <person name="Pason P."/>
            <person name="Waeonukul R."/>
            <person name="Ratanakhanokchai K."/>
            <person name="Kosugi A."/>
        </authorList>
    </citation>
    <scope>NUCLEOTIDE SEQUENCE</scope>
    <source>
        <strain evidence="4">DA-C8</strain>
    </source>
</reference>
<dbReference type="PANTHER" id="PTHR36566">
    <property type="entry name" value="NICKEL INSERTION PROTEIN-RELATED"/>
    <property type="match status" value="1"/>
</dbReference>
<dbReference type="InterPro" id="IPR002822">
    <property type="entry name" value="Ni_insertion"/>
</dbReference>
<comment type="catalytic activity">
    <reaction evidence="2">
        <text>Ni(II)-pyridinium-3,5-bisthiocarboxylate mononucleotide = pyridinium-3,5-bisthiocarboxylate mononucleotide + Ni(2+)</text>
        <dbReference type="Rhea" id="RHEA:54784"/>
        <dbReference type="ChEBI" id="CHEBI:49786"/>
        <dbReference type="ChEBI" id="CHEBI:137372"/>
        <dbReference type="ChEBI" id="CHEBI:137373"/>
        <dbReference type="EC" id="4.99.1.12"/>
    </reaction>
</comment>
<dbReference type="Proteomes" id="UP000654993">
    <property type="component" value="Unassembled WGS sequence"/>
</dbReference>
<evidence type="ECO:0000256" key="3">
    <source>
        <dbReference type="SAM" id="MobiDB-lite"/>
    </source>
</evidence>
<keyword evidence="1 2" id="KW-0533">Nickel</keyword>
<keyword evidence="5" id="KW-1185">Reference proteome</keyword>
<evidence type="ECO:0000256" key="1">
    <source>
        <dbReference type="ARBA" id="ARBA00022596"/>
    </source>
</evidence>
<name>A0A916QBY5_9BACL</name>
<evidence type="ECO:0000256" key="2">
    <source>
        <dbReference type="HAMAP-Rule" id="MF_01074"/>
    </source>
</evidence>
<evidence type="ECO:0000313" key="4">
    <source>
        <dbReference type="EMBL" id="GFR36734.1"/>
    </source>
</evidence>
<protein>
    <recommendedName>
        <fullName evidence="2">Pyridinium-3,5-bisthiocarboxylic acid mononucleotide nickel insertion protein</fullName>
        <shortName evidence="2">P2TMN nickel insertion protein</shortName>
        <ecNumber evidence="2">4.99.1.12</ecNumber>
    </recommendedName>
    <alternativeName>
        <fullName evidence="2">Nickel-pincer cofactor biosynthesis protein LarC</fullName>
    </alternativeName>
</protein>
<dbReference type="GO" id="GO:0051604">
    <property type="term" value="P:protein maturation"/>
    <property type="evidence" value="ECO:0007669"/>
    <property type="project" value="UniProtKB-UniRule"/>
</dbReference>
<gene>
    <name evidence="2" type="primary">larC</name>
    <name evidence="4" type="ORF">PRECH8_00300</name>
</gene>
<dbReference type="Gene3D" id="3.30.70.1380">
    <property type="entry name" value="Transcriptional regulatory protein pf0864 domain like"/>
    <property type="match status" value="1"/>
</dbReference>
<dbReference type="GO" id="GO:0016829">
    <property type="term" value="F:lyase activity"/>
    <property type="evidence" value="ECO:0007669"/>
    <property type="project" value="UniProtKB-UniRule"/>
</dbReference>
<dbReference type="GO" id="GO:0016151">
    <property type="term" value="F:nickel cation binding"/>
    <property type="evidence" value="ECO:0007669"/>
    <property type="project" value="UniProtKB-UniRule"/>
</dbReference>
<sequence length="442" mass="49287">MAKTLYLDCYSGIAGDMTLAALVDLGADLERITAELNKLPIDPFEIKVEHVVKQGISAKYLRIDVSESHHHHHSHGHHHDGHTHTHEHHHDGHTHTHEHHHHDHAHMHAHHHDHVHRKAADIIAMIEASALPPRVKQRSTKIFRVIAEAEGKIHGMPPEDVHFHEVGAMDSIIDIIGVCIALELLEIDEIIASPVPTGYGRIKIAHGLYPIPAPATLELLKGIPLSGLQAEGELTTPTGAGILQALCSRFGPLPAMQVVRIGYGAGKKDFAHPNVLRAVLLEEPHTHTAGQAHGEQETREPLIVMEAQMDDYSGEQFGYLMERLFEAGALDVYYTPVYMKKNRPAILVTVLARPQDADVCESLLLTETSTLGVRRSHWMRQALGRRWVTVSTKYGEIRVKQALRNGNVVHSSPEYEDAVKAARQHQVPLPNIYYEVIRNTKE</sequence>
<accession>A0A916QBY5</accession>
<dbReference type="HAMAP" id="MF_01074">
    <property type="entry name" value="LarC"/>
    <property type="match status" value="1"/>
</dbReference>
<keyword evidence="2" id="KW-0456">Lyase</keyword>
<feature type="region of interest" description="Disordered" evidence="3">
    <location>
        <begin position="67"/>
        <end position="114"/>
    </location>
</feature>
<comment type="function">
    <text evidence="2">Involved in the biosynthesis of a nickel-pincer cofactor ((SCS)Ni(II) pincer complex). Binds Ni(2+), and functions in nickel delivery to pyridinium-3,5-bisthiocarboxylic acid mononucleotide (P2TMN), to form the mature cofactor. Is thus probably required for the activation of nickel-pincer cofactor-dependent enzymes.</text>
</comment>
<comment type="similarity">
    <text evidence="2">Belongs to the LarC family.</text>
</comment>
<feature type="compositionally biased region" description="Basic residues" evidence="3">
    <location>
        <begin position="69"/>
        <end position="81"/>
    </location>
</feature>
<dbReference type="RefSeq" id="WP_200965033.1">
    <property type="nucleotide sequence ID" value="NZ_BMAQ01000001.1"/>
</dbReference>
<dbReference type="Pfam" id="PF01969">
    <property type="entry name" value="Ni_insertion"/>
    <property type="match status" value="1"/>
</dbReference>
<organism evidence="4 5">
    <name type="scientific">Insulibacter thermoxylanivorax</name>
    <dbReference type="NCBI Taxonomy" id="2749268"/>
    <lineage>
        <taxon>Bacteria</taxon>
        <taxon>Bacillati</taxon>
        <taxon>Bacillota</taxon>
        <taxon>Bacilli</taxon>
        <taxon>Bacillales</taxon>
        <taxon>Paenibacillaceae</taxon>
        <taxon>Insulibacter</taxon>
    </lineage>
</organism>
<feature type="compositionally biased region" description="Basic and acidic residues" evidence="3">
    <location>
        <begin position="82"/>
        <end position="95"/>
    </location>
</feature>